<feature type="signal peptide" evidence="1">
    <location>
        <begin position="1"/>
        <end position="23"/>
    </location>
</feature>
<dbReference type="EMBL" id="JBICCN010000448">
    <property type="protein sequence ID" value="KAL3068255.1"/>
    <property type="molecule type" value="Genomic_DNA"/>
</dbReference>
<accession>A0ABD2HSI7</accession>
<evidence type="ECO:0000313" key="3">
    <source>
        <dbReference type="Proteomes" id="UP001620645"/>
    </source>
</evidence>
<dbReference type="Proteomes" id="UP001620645">
    <property type="component" value="Unassembled WGS sequence"/>
</dbReference>
<proteinExistence type="predicted"/>
<gene>
    <name evidence="2" type="ORF">niasHS_016223</name>
</gene>
<comment type="caution">
    <text evidence="2">The sequence shown here is derived from an EMBL/GenBank/DDBJ whole genome shotgun (WGS) entry which is preliminary data.</text>
</comment>
<sequence>MLCATIFLVQLILQQQHTNWAAAGDDRELRELKTMIETCEFITERLAPEGILENLAVITIGTAIEDAQVQAIARHVNPFNNSQQLAFSSPNKAALLAIKLFNKQKAGQINYNKKYQILQNCVHGLVQHASQRGNKLFLHIEEIHLNKFSKLLKNGRQFAKRIVYVANFEIKKQFFINLIEMPLKPMINANAMIEDIGIATTTIDRWDREILMETLDENHFDEMIYYHEPIPHWQVLYELNELHRAKLHFCQWAQMGHKFRMWLYPKGDEQQSYLARKYKSFMNGETDQTPTDICFLI</sequence>
<protein>
    <submittedName>
        <fullName evidence="2">Uncharacterized protein</fullName>
    </submittedName>
</protein>
<dbReference type="AlphaFoldDB" id="A0ABD2HSI7"/>
<name>A0ABD2HSI7_HETSC</name>
<feature type="chain" id="PRO_5044759116" evidence="1">
    <location>
        <begin position="24"/>
        <end position="297"/>
    </location>
</feature>
<evidence type="ECO:0000256" key="1">
    <source>
        <dbReference type="SAM" id="SignalP"/>
    </source>
</evidence>
<evidence type="ECO:0000313" key="2">
    <source>
        <dbReference type="EMBL" id="KAL3068255.1"/>
    </source>
</evidence>
<reference evidence="2 3" key="1">
    <citation type="submission" date="2024-10" db="EMBL/GenBank/DDBJ databases">
        <authorList>
            <person name="Kim D."/>
        </authorList>
    </citation>
    <scope>NUCLEOTIDE SEQUENCE [LARGE SCALE GENOMIC DNA]</scope>
    <source>
        <strain evidence="2">Taebaek</strain>
    </source>
</reference>
<keyword evidence="1" id="KW-0732">Signal</keyword>
<keyword evidence="3" id="KW-1185">Reference proteome</keyword>
<organism evidence="2 3">
    <name type="scientific">Heterodera schachtii</name>
    <name type="common">Sugarbeet cyst nematode worm</name>
    <name type="synonym">Tylenchus schachtii</name>
    <dbReference type="NCBI Taxonomy" id="97005"/>
    <lineage>
        <taxon>Eukaryota</taxon>
        <taxon>Metazoa</taxon>
        <taxon>Ecdysozoa</taxon>
        <taxon>Nematoda</taxon>
        <taxon>Chromadorea</taxon>
        <taxon>Rhabditida</taxon>
        <taxon>Tylenchina</taxon>
        <taxon>Tylenchomorpha</taxon>
        <taxon>Tylenchoidea</taxon>
        <taxon>Heteroderidae</taxon>
        <taxon>Heteroderinae</taxon>
        <taxon>Heterodera</taxon>
    </lineage>
</organism>